<dbReference type="InterPro" id="IPR008978">
    <property type="entry name" value="HSP20-like_chaperone"/>
</dbReference>
<dbReference type="GO" id="GO:0005737">
    <property type="term" value="C:cytoplasm"/>
    <property type="evidence" value="ECO:0007669"/>
    <property type="project" value="TreeGrafter"/>
</dbReference>
<feature type="domain" description="SHSP" evidence="3">
    <location>
        <begin position="17"/>
        <end position="110"/>
    </location>
</feature>
<accession>A0A6V7TYB7</accession>
<dbReference type="Pfam" id="PF00011">
    <property type="entry name" value="HSP20"/>
    <property type="match status" value="1"/>
</dbReference>
<dbReference type="GO" id="GO:0051082">
    <property type="term" value="F:unfolded protein binding"/>
    <property type="evidence" value="ECO:0007669"/>
    <property type="project" value="TreeGrafter"/>
</dbReference>
<comment type="caution">
    <text evidence="4">The sequence shown here is derived from an EMBL/GenBank/DDBJ whole genome shotgun (WGS) entry which is preliminary data.</text>
</comment>
<protein>
    <recommendedName>
        <fullName evidence="3">SHSP domain-containing protein</fullName>
    </recommendedName>
</protein>
<dbReference type="OrthoDB" id="1431247at2759"/>
<evidence type="ECO:0000256" key="1">
    <source>
        <dbReference type="PROSITE-ProRule" id="PRU00285"/>
    </source>
</evidence>
<dbReference type="EMBL" id="CAJEWN010000022">
    <property type="protein sequence ID" value="CAD2139004.1"/>
    <property type="molecule type" value="Genomic_DNA"/>
</dbReference>
<dbReference type="GO" id="GO:0005634">
    <property type="term" value="C:nucleus"/>
    <property type="evidence" value="ECO:0007669"/>
    <property type="project" value="TreeGrafter"/>
</dbReference>
<dbReference type="InterPro" id="IPR002068">
    <property type="entry name" value="A-crystallin/Hsp20_dom"/>
</dbReference>
<proteinExistence type="inferred from homology"/>
<comment type="similarity">
    <text evidence="1 2">Belongs to the small heat shock protein (HSP20) family.</text>
</comment>
<dbReference type="GO" id="GO:0042026">
    <property type="term" value="P:protein refolding"/>
    <property type="evidence" value="ECO:0007669"/>
    <property type="project" value="TreeGrafter"/>
</dbReference>
<dbReference type="InterPro" id="IPR001436">
    <property type="entry name" value="Alpha-crystallin/sHSP_animal"/>
</dbReference>
<dbReference type="PROSITE" id="PS01031">
    <property type="entry name" value="SHSP"/>
    <property type="match status" value="1"/>
</dbReference>
<dbReference type="PANTHER" id="PTHR45640">
    <property type="entry name" value="HEAT SHOCK PROTEIN HSP-12.2-RELATED"/>
    <property type="match status" value="1"/>
</dbReference>
<organism evidence="4 6">
    <name type="scientific">Meloidogyne enterolobii</name>
    <name type="common">Root-knot nematode worm</name>
    <name type="synonym">Meloidogyne mayaguensis</name>
    <dbReference type="NCBI Taxonomy" id="390850"/>
    <lineage>
        <taxon>Eukaryota</taxon>
        <taxon>Metazoa</taxon>
        <taxon>Ecdysozoa</taxon>
        <taxon>Nematoda</taxon>
        <taxon>Chromadorea</taxon>
        <taxon>Rhabditida</taxon>
        <taxon>Tylenchina</taxon>
        <taxon>Tylenchomorpha</taxon>
        <taxon>Tylenchoidea</taxon>
        <taxon>Meloidogynidae</taxon>
        <taxon>Meloidogyninae</taxon>
        <taxon>Meloidogyne</taxon>
    </lineage>
</organism>
<gene>
    <name evidence="5" type="ORF">MENT_LOCUS23651</name>
    <name evidence="4" type="ORF">MENT_LOCUS6013</name>
</gene>
<dbReference type="EMBL" id="CAJEWN010000195">
    <property type="protein sequence ID" value="CAD2172112.1"/>
    <property type="molecule type" value="Genomic_DNA"/>
</dbReference>
<evidence type="ECO:0000256" key="2">
    <source>
        <dbReference type="RuleBase" id="RU003616"/>
    </source>
</evidence>
<evidence type="ECO:0000313" key="6">
    <source>
        <dbReference type="Proteomes" id="UP000580250"/>
    </source>
</evidence>
<reference evidence="4 6" key="1">
    <citation type="submission" date="2020-08" db="EMBL/GenBank/DDBJ databases">
        <authorList>
            <person name="Koutsovoulos G."/>
            <person name="Danchin GJ E."/>
        </authorList>
    </citation>
    <scope>NUCLEOTIDE SEQUENCE [LARGE SCALE GENOMIC DNA]</scope>
</reference>
<dbReference type="PANTHER" id="PTHR45640:SF35">
    <property type="entry name" value="HEAT SHOCK PROTEIN HSP-12.2"/>
    <property type="match status" value="1"/>
</dbReference>
<evidence type="ECO:0000259" key="3">
    <source>
        <dbReference type="PROSITE" id="PS01031"/>
    </source>
</evidence>
<name>A0A6V7TYB7_MELEN</name>
<dbReference type="Gene3D" id="2.60.40.790">
    <property type="match status" value="1"/>
</dbReference>
<evidence type="ECO:0000313" key="4">
    <source>
        <dbReference type="EMBL" id="CAD2139004.1"/>
    </source>
</evidence>
<dbReference type="GO" id="GO:0009408">
    <property type="term" value="P:response to heat"/>
    <property type="evidence" value="ECO:0007669"/>
    <property type="project" value="TreeGrafter"/>
</dbReference>
<evidence type="ECO:0000313" key="5">
    <source>
        <dbReference type="EMBL" id="CAD2172112.1"/>
    </source>
</evidence>
<dbReference type="AlphaFoldDB" id="A0A6V7TYB7"/>
<dbReference type="SUPFAM" id="SSF49764">
    <property type="entry name" value="HSP20-like chaperones"/>
    <property type="match status" value="1"/>
</dbReference>
<sequence>MAQPIEITHEWTAQQWDWPLQHNDGVVRIHDLPNRWEVGLDVAYFTPNEIEVKVVGDHLNIHCKHESRSDQHGSVSREINRSYKLPDNVNIQTIKSHLTHNGVLRVTAQK</sequence>
<dbReference type="CDD" id="cd06526">
    <property type="entry name" value="metazoan_ACD"/>
    <property type="match status" value="1"/>
</dbReference>
<dbReference type="Proteomes" id="UP000580250">
    <property type="component" value="Unassembled WGS sequence"/>
</dbReference>